<dbReference type="GO" id="GO:0030288">
    <property type="term" value="C:outer membrane-bounded periplasmic space"/>
    <property type="evidence" value="ECO:0007669"/>
    <property type="project" value="InterPro"/>
</dbReference>
<protein>
    <submittedName>
        <fullName evidence="6">Tripartite ATP-independent transporter solute receptor, DctP family</fullName>
    </submittedName>
</protein>
<dbReference type="InterPro" id="IPR018389">
    <property type="entry name" value="DctP_fam"/>
</dbReference>
<reference evidence="6 7" key="1">
    <citation type="submission" date="2016-11" db="EMBL/GenBank/DDBJ databases">
        <authorList>
            <person name="Jaros S."/>
            <person name="Januszkiewicz K."/>
            <person name="Wedrychowicz H."/>
        </authorList>
    </citation>
    <scope>NUCLEOTIDE SEQUENCE [LARGE SCALE GENOMIC DNA]</scope>
    <source>
        <strain evidence="6 7">CGMCC 1.10190</strain>
    </source>
</reference>
<keyword evidence="4 5" id="KW-0732">Signal</keyword>
<dbReference type="Proteomes" id="UP000184226">
    <property type="component" value="Unassembled WGS sequence"/>
</dbReference>
<evidence type="ECO:0000256" key="5">
    <source>
        <dbReference type="SAM" id="SignalP"/>
    </source>
</evidence>
<dbReference type="InterPro" id="IPR019546">
    <property type="entry name" value="TAT_signal_bac_arc"/>
</dbReference>
<evidence type="ECO:0000256" key="1">
    <source>
        <dbReference type="ARBA" id="ARBA00004196"/>
    </source>
</evidence>
<dbReference type="AlphaFoldDB" id="A0A1M5X3B8"/>
<comment type="similarity">
    <text evidence="2">Belongs to the bacterial solute-binding protein 7 family.</text>
</comment>
<dbReference type="EMBL" id="FQXE01000006">
    <property type="protein sequence ID" value="SHH94281.1"/>
    <property type="molecule type" value="Genomic_DNA"/>
</dbReference>
<dbReference type="Pfam" id="PF03480">
    <property type="entry name" value="DctP"/>
    <property type="match status" value="1"/>
</dbReference>
<sequence>MSQLSRRNFLKTVSLASGAALAGFSGMQSAWAQRAKYRLKFANNLPVAHPMNIRAKEMAQHVLADTGGEVDIRIFPSSQLGNDTDTLSQIRVGAVDFFMLSPIILGTFIPAAQISGVGFAFSGYDQVWPAMDGALGSHVRKEIAKSGTLTAFENIWDNGFRIITTSTAPIRTAADLKGVKLRVPPSPLWTSMFEALQASPTTINFSETYSALQTRIADGQENPITLVESAKLYEVQKYVSTSNHMWDGFWCLANQKNFAKLPQGHQDVIRKRINEAGLAQRQDLAALSTTVTDTLTSKGMAFNEVDTASFRKALRDAGFYTKWHDAFGEEAWTLLESAVGKLS</sequence>
<keyword evidence="6" id="KW-0675">Receptor</keyword>
<evidence type="ECO:0000256" key="3">
    <source>
        <dbReference type="ARBA" id="ARBA00022448"/>
    </source>
</evidence>
<dbReference type="RefSeq" id="WP_073103585.1">
    <property type="nucleotide sequence ID" value="NZ_FQXE01000006.1"/>
</dbReference>
<dbReference type="InterPro" id="IPR006311">
    <property type="entry name" value="TAT_signal"/>
</dbReference>
<accession>A0A1M5X3B8</accession>
<evidence type="ECO:0000313" key="6">
    <source>
        <dbReference type="EMBL" id="SHH94281.1"/>
    </source>
</evidence>
<evidence type="ECO:0000313" key="7">
    <source>
        <dbReference type="Proteomes" id="UP000184226"/>
    </source>
</evidence>
<dbReference type="InterPro" id="IPR004682">
    <property type="entry name" value="TRAP_DctP"/>
</dbReference>
<dbReference type="STRING" id="658167.SAMN04488135_106120"/>
<keyword evidence="3" id="KW-0813">Transport</keyword>
<gene>
    <name evidence="6" type="ORF">SAMN04488135_106120</name>
</gene>
<dbReference type="NCBIfam" id="TIGR01409">
    <property type="entry name" value="TAT_signal_seq"/>
    <property type="match status" value="1"/>
</dbReference>
<dbReference type="PANTHER" id="PTHR33376:SF4">
    <property type="entry name" value="SIALIC ACID-BINDING PERIPLASMIC PROTEIN SIAP"/>
    <property type="match status" value="1"/>
</dbReference>
<keyword evidence="7" id="KW-1185">Reference proteome</keyword>
<dbReference type="PANTHER" id="PTHR33376">
    <property type="match status" value="1"/>
</dbReference>
<dbReference type="Gene3D" id="3.40.190.170">
    <property type="entry name" value="Bacterial extracellular solute-binding protein, family 7"/>
    <property type="match status" value="1"/>
</dbReference>
<dbReference type="OrthoDB" id="9794826at2"/>
<feature type="signal peptide" evidence="5">
    <location>
        <begin position="1"/>
        <end position="22"/>
    </location>
</feature>
<name>A0A1M5X3B8_9BURK</name>
<dbReference type="NCBIfam" id="NF037995">
    <property type="entry name" value="TRAP_S1"/>
    <property type="match status" value="1"/>
</dbReference>
<dbReference type="InterPro" id="IPR038404">
    <property type="entry name" value="TRAP_DctP_sf"/>
</dbReference>
<dbReference type="GO" id="GO:0055085">
    <property type="term" value="P:transmembrane transport"/>
    <property type="evidence" value="ECO:0007669"/>
    <property type="project" value="InterPro"/>
</dbReference>
<organism evidence="6 7">
    <name type="scientific">Pollutimonas bauzanensis</name>
    <dbReference type="NCBI Taxonomy" id="658167"/>
    <lineage>
        <taxon>Bacteria</taxon>
        <taxon>Pseudomonadati</taxon>
        <taxon>Pseudomonadota</taxon>
        <taxon>Betaproteobacteria</taxon>
        <taxon>Burkholderiales</taxon>
        <taxon>Alcaligenaceae</taxon>
        <taxon>Pollutimonas</taxon>
    </lineage>
</organism>
<dbReference type="NCBIfam" id="TIGR00787">
    <property type="entry name" value="dctP"/>
    <property type="match status" value="1"/>
</dbReference>
<feature type="chain" id="PRO_5012138421" evidence="5">
    <location>
        <begin position="23"/>
        <end position="343"/>
    </location>
</feature>
<evidence type="ECO:0000256" key="4">
    <source>
        <dbReference type="ARBA" id="ARBA00022729"/>
    </source>
</evidence>
<dbReference type="PIRSF" id="PIRSF006470">
    <property type="entry name" value="DctB"/>
    <property type="match status" value="1"/>
</dbReference>
<comment type="subcellular location">
    <subcellularLocation>
        <location evidence="1">Cell envelope</location>
    </subcellularLocation>
</comment>
<proteinExistence type="inferred from homology"/>
<dbReference type="CDD" id="cd13603">
    <property type="entry name" value="PBP2_TRAP_Siap_TeaA_like"/>
    <property type="match status" value="1"/>
</dbReference>
<dbReference type="PROSITE" id="PS51318">
    <property type="entry name" value="TAT"/>
    <property type="match status" value="1"/>
</dbReference>
<evidence type="ECO:0000256" key="2">
    <source>
        <dbReference type="ARBA" id="ARBA00009023"/>
    </source>
</evidence>